<dbReference type="Pfam" id="PF01488">
    <property type="entry name" value="Shikimate_DH"/>
    <property type="match status" value="1"/>
</dbReference>
<accession>A0ABP9Q3R6</accession>
<dbReference type="InterPro" id="IPR018214">
    <property type="entry name" value="GluRdtase_CS"/>
</dbReference>
<evidence type="ECO:0000259" key="12">
    <source>
        <dbReference type="Pfam" id="PF01488"/>
    </source>
</evidence>
<dbReference type="EC" id="1.2.1.70" evidence="3 8"/>
<dbReference type="Gene3D" id="3.40.50.720">
    <property type="entry name" value="NAD(P)-binding Rossmann-like Domain"/>
    <property type="match status" value="1"/>
</dbReference>
<comment type="function">
    <text evidence="8">Catalyzes the NADPH-dependent reduction of glutamyl-tRNA(Glu) to glutamate 1-semialdehyde (GSA).</text>
</comment>
<evidence type="ECO:0000256" key="9">
    <source>
        <dbReference type="RuleBase" id="RU000584"/>
    </source>
</evidence>
<feature type="binding site" evidence="8">
    <location>
        <begin position="189"/>
        <end position="194"/>
    </location>
    <ligand>
        <name>NADP(+)</name>
        <dbReference type="ChEBI" id="CHEBI:58349"/>
    </ligand>
</feature>
<comment type="domain">
    <text evidence="8">Possesses an unusual extended V-shaped dimeric structure with each monomer consisting of three distinct domains arranged along a curved 'spinal' alpha-helix. The N-terminal catalytic domain specifically recognizes the glutamate moiety of the substrate. The second domain is the NADPH-binding domain, and the third C-terminal domain is responsible for dimerization.</text>
</comment>
<feature type="active site" description="Nucleophile" evidence="8">
    <location>
        <position position="50"/>
    </location>
</feature>
<dbReference type="InterPro" id="IPR036453">
    <property type="entry name" value="GluRdtase_dimer_dom_sf"/>
</dbReference>
<feature type="binding site" evidence="8">
    <location>
        <begin position="49"/>
        <end position="52"/>
    </location>
    <ligand>
        <name>substrate</name>
    </ligand>
</feature>
<proteinExistence type="inferred from homology"/>
<evidence type="ECO:0000259" key="13">
    <source>
        <dbReference type="Pfam" id="PF05201"/>
    </source>
</evidence>
<dbReference type="InterPro" id="IPR036343">
    <property type="entry name" value="GluRdtase_N_sf"/>
</dbReference>
<dbReference type="Gene3D" id="3.30.460.30">
    <property type="entry name" value="Glutamyl-tRNA reductase, N-terminal domain"/>
    <property type="match status" value="1"/>
</dbReference>
<dbReference type="PROSITE" id="PS00747">
    <property type="entry name" value="GLUTR"/>
    <property type="match status" value="1"/>
</dbReference>
<evidence type="ECO:0000256" key="2">
    <source>
        <dbReference type="ARBA" id="ARBA00005916"/>
    </source>
</evidence>
<feature type="binding site" evidence="8">
    <location>
        <position position="109"/>
    </location>
    <ligand>
        <name>substrate</name>
    </ligand>
</feature>
<dbReference type="InterPro" id="IPR015895">
    <property type="entry name" value="4pyrrol_synth_GluRdtase_N"/>
</dbReference>
<feature type="site" description="Important for activity" evidence="8">
    <location>
        <position position="99"/>
    </location>
</feature>
<evidence type="ECO:0000259" key="11">
    <source>
        <dbReference type="Pfam" id="PF00745"/>
    </source>
</evidence>
<evidence type="ECO:0000256" key="3">
    <source>
        <dbReference type="ARBA" id="ARBA00012970"/>
    </source>
</evidence>
<keyword evidence="4 8" id="KW-0521">NADP</keyword>
<name>A0ABP9Q3R6_9PSEU</name>
<feature type="domain" description="Tetrapyrrole biosynthesis glutamyl-tRNA reductase dimerisation" evidence="11">
    <location>
        <begin position="324"/>
        <end position="422"/>
    </location>
</feature>
<dbReference type="PIRSF" id="PIRSF000445">
    <property type="entry name" value="4pyrrol_synth_GluRdtase"/>
    <property type="match status" value="1"/>
</dbReference>
<dbReference type="SUPFAM" id="SSF69075">
    <property type="entry name" value="Glutamyl tRNA-reductase dimerization domain"/>
    <property type="match status" value="1"/>
</dbReference>
<organism evidence="14 15">
    <name type="scientific">Pseudonocardia eucalypti</name>
    <dbReference type="NCBI Taxonomy" id="648755"/>
    <lineage>
        <taxon>Bacteria</taxon>
        <taxon>Bacillati</taxon>
        <taxon>Actinomycetota</taxon>
        <taxon>Actinomycetes</taxon>
        <taxon>Pseudonocardiales</taxon>
        <taxon>Pseudonocardiaceae</taxon>
        <taxon>Pseudonocardia</taxon>
    </lineage>
</organism>
<dbReference type="HAMAP" id="MF_00087">
    <property type="entry name" value="Glu_tRNA_reductase"/>
    <property type="match status" value="1"/>
</dbReference>
<evidence type="ECO:0000313" key="14">
    <source>
        <dbReference type="EMBL" id="GAA5155434.1"/>
    </source>
</evidence>
<feature type="region of interest" description="Disordered" evidence="10">
    <location>
        <begin position="462"/>
        <end position="486"/>
    </location>
</feature>
<gene>
    <name evidence="8" type="primary">hemA</name>
    <name evidence="14" type="ORF">GCM10023321_28790</name>
</gene>
<comment type="miscellaneous">
    <text evidence="8">During catalysis, the active site Cys acts as a nucleophile attacking the alpha-carbonyl group of tRNA-bound glutamate with the formation of a thioester intermediate between enzyme and glutamate, and the concomitant release of tRNA(Glu). The thioester intermediate is finally reduced by direct hydride transfer from NADPH, to form the product GSA.</text>
</comment>
<feature type="domain" description="Glutamyl-tRNA reductase N-terminal" evidence="13">
    <location>
        <begin position="6"/>
        <end position="156"/>
    </location>
</feature>
<dbReference type="Pfam" id="PF00745">
    <property type="entry name" value="GlutR_dimer"/>
    <property type="match status" value="1"/>
</dbReference>
<dbReference type="InterPro" id="IPR036291">
    <property type="entry name" value="NAD(P)-bd_dom_sf"/>
</dbReference>
<dbReference type="SUPFAM" id="SSF51735">
    <property type="entry name" value="NAD(P)-binding Rossmann-fold domains"/>
    <property type="match status" value="1"/>
</dbReference>
<feature type="binding site" evidence="8">
    <location>
        <begin position="114"/>
        <end position="116"/>
    </location>
    <ligand>
        <name>substrate</name>
    </ligand>
</feature>
<dbReference type="Pfam" id="PF05201">
    <property type="entry name" value="GlutR_N"/>
    <property type="match status" value="1"/>
</dbReference>
<dbReference type="NCBIfam" id="NF000744">
    <property type="entry name" value="PRK00045.1-3"/>
    <property type="match status" value="1"/>
</dbReference>
<keyword evidence="6 8" id="KW-0627">Porphyrin biosynthesis</keyword>
<dbReference type="RefSeq" id="WP_185063941.1">
    <property type="nucleotide sequence ID" value="NZ_BAABJP010000010.1"/>
</dbReference>
<sequence>MSLLVVGLSHRSAPVDVLERVAVSGEDVPKLLDELTRGGRVGEVMVLSTCNRVEVYAVVEAFHGGLADVSGVLARHAGVAVGELSAHLYVHYAASAVEHLFAVAAGLDSMVIGEAQILGQLRTAYQAATEADTVGRVLHELAQQALRVGKRSHAETGIDKAGASVVSEGLALAGEALGDLNGVQALLVGAGSMGGLAAAALRRAEVAGLVIANRTEERARRLAATAAENGLAARATTLDKLPAELAEADLLVTCTGAVGTVLTSATVATAAAGRAARPLVICDLGLPRDVDPAVADLTGVTVIDLATLNERLGNRAEGATVRAVREIVSAEVATYLSAQRSAEVTPTVTALRRRAAEVVDAELLRMSGRLPDLDPQVRDELARTVRRVVDKLLHTPTVRVKQLAEAPGGDTYAEALRELFGLDPQAPAAVAAMRANGPGEGGSVQVDGMIAGVPTVASAERASAPTVASAERASAPHDQIPRDGAS</sequence>
<keyword evidence="5 8" id="KW-0560">Oxidoreductase</keyword>
<evidence type="ECO:0000256" key="1">
    <source>
        <dbReference type="ARBA" id="ARBA00005059"/>
    </source>
</evidence>
<evidence type="ECO:0000256" key="6">
    <source>
        <dbReference type="ARBA" id="ARBA00023244"/>
    </source>
</evidence>
<evidence type="ECO:0000256" key="7">
    <source>
        <dbReference type="ARBA" id="ARBA00047464"/>
    </source>
</evidence>
<comment type="caution">
    <text evidence="14">The sequence shown here is derived from an EMBL/GenBank/DDBJ whole genome shotgun (WGS) entry which is preliminary data.</text>
</comment>
<dbReference type="PANTHER" id="PTHR43013">
    <property type="entry name" value="GLUTAMYL-TRNA REDUCTASE"/>
    <property type="match status" value="1"/>
</dbReference>
<evidence type="ECO:0000256" key="10">
    <source>
        <dbReference type="SAM" id="MobiDB-lite"/>
    </source>
</evidence>
<feature type="domain" description="Quinate/shikimate 5-dehydrogenase/glutamyl-tRNA reductase" evidence="12">
    <location>
        <begin position="172"/>
        <end position="309"/>
    </location>
</feature>
<comment type="pathway">
    <text evidence="1 8 9">Porphyrin-containing compound metabolism; protoporphyrin-IX biosynthesis; 5-aminolevulinate from L-glutamyl-tRNA(Glu): step 1/2.</text>
</comment>
<dbReference type="InterPro" id="IPR015896">
    <property type="entry name" value="4pyrrol_synth_GluRdtase_dimer"/>
</dbReference>
<dbReference type="EMBL" id="BAABJP010000010">
    <property type="protein sequence ID" value="GAA5155434.1"/>
    <property type="molecule type" value="Genomic_DNA"/>
</dbReference>
<dbReference type="CDD" id="cd05213">
    <property type="entry name" value="NAD_bind_Glutamyl_tRNA_reduct"/>
    <property type="match status" value="1"/>
</dbReference>
<comment type="subunit">
    <text evidence="8">Homodimer.</text>
</comment>
<keyword evidence="15" id="KW-1185">Reference proteome</keyword>
<comment type="catalytic activity">
    <reaction evidence="7 8 9">
        <text>(S)-4-amino-5-oxopentanoate + tRNA(Glu) + NADP(+) = L-glutamyl-tRNA(Glu) + NADPH + H(+)</text>
        <dbReference type="Rhea" id="RHEA:12344"/>
        <dbReference type="Rhea" id="RHEA-COMP:9663"/>
        <dbReference type="Rhea" id="RHEA-COMP:9680"/>
        <dbReference type="ChEBI" id="CHEBI:15378"/>
        <dbReference type="ChEBI" id="CHEBI:57501"/>
        <dbReference type="ChEBI" id="CHEBI:57783"/>
        <dbReference type="ChEBI" id="CHEBI:58349"/>
        <dbReference type="ChEBI" id="CHEBI:78442"/>
        <dbReference type="ChEBI" id="CHEBI:78520"/>
        <dbReference type="EC" id="1.2.1.70"/>
    </reaction>
</comment>
<reference evidence="15" key="1">
    <citation type="journal article" date="2019" name="Int. J. Syst. Evol. Microbiol.">
        <title>The Global Catalogue of Microorganisms (GCM) 10K type strain sequencing project: providing services to taxonomists for standard genome sequencing and annotation.</title>
        <authorList>
            <consortium name="The Broad Institute Genomics Platform"/>
            <consortium name="The Broad Institute Genome Sequencing Center for Infectious Disease"/>
            <person name="Wu L."/>
            <person name="Ma J."/>
        </authorList>
    </citation>
    <scope>NUCLEOTIDE SEQUENCE [LARGE SCALE GENOMIC DNA]</scope>
    <source>
        <strain evidence="15">JCM 18303</strain>
    </source>
</reference>
<evidence type="ECO:0000313" key="15">
    <source>
        <dbReference type="Proteomes" id="UP001428817"/>
    </source>
</evidence>
<dbReference type="PANTHER" id="PTHR43013:SF1">
    <property type="entry name" value="GLUTAMYL-TRNA REDUCTASE"/>
    <property type="match status" value="1"/>
</dbReference>
<dbReference type="InterPro" id="IPR006151">
    <property type="entry name" value="Shikm_DH/Glu-tRNA_Rdtase"/>
</dbReference>
<comment type="similarity">
    <text evidence="2 8 9">Belongs to the glutamyl-tRNA reductase family.</text>
</comment>
<dbReference type="SUPFAM" id="SSF69742">
    <property type="entry name" value="Glutamyl tRNA-reductase catalytic, N-terminal domain"/>
    <property type="match status" value="1"/>
</dbReference>
<evidence type="ECO:0000256" key="8">
    <source>
        <dbReference type="HAMAP-Rule" id="MF_00087"/>
    </source>
</evidence>
<evidence type="ECO:0000256" key="4">
    <source>
        <dbReference type="ARBA" id="ARBA00022857"/>
    </source>
</evidence>
<dbReference type="InterPro" id="IPR000343">
    <property type="entry name" value="4pyrrol_synth_GluRdtase"/>
</dbReference>
<evidence type="ECO:0000256" key="5">
    <source>
        <dbReference type="ARBA" id="ARBA00023002"/>
    </source>
</evidence>
<dbReference type="Proteomes" id="UP001428817">
    <property type="component" value="Unassembled WGS sequence"/>
</dbReference>
<protein>
    <recommendedName>
        <fullName evidence="3 8">Glutamyl-tRNA reductase</fullName>
        <shortName evidence="8">GluTR</shortName>
        <ecNumber evidence="3 8">1.2.1.70</ecNumber>
    </recommendedName>
</protein>
<feature type="binding site" evidence="8">
    <location>
        <position position="120"/>
    </location>
    <ligand>
        <name>substrate</name>
    </ligand>
</feature>
<dbReference type="NCBIfam" id="TIGR01035">
    <property type="entry name" value="hemA"/>
    <property type="match status" value="1"/>
</dbReference>